<keyword evidence="4" id="KW-0808">Transferase</keyword>
<dbReference type="SMART" id="SM00422">
    <property type="entry name" value="HTH_MERR"/>
    <property type="match status" value="1"/>
</dbReference>
<evidence type="ECO:0000256" key="4">
    <source>
        <dbReference type="ARBA" id="ARBA00022679"/>
    </source>
</evidence>
<dbReference type="SUPFAM" id="SSF55979">
    <property type="entry name" value="DNA clamp"/>
    <property type="match status" value="2"/>
</dbReference>
<dbReference type="SMART" id="SM00480">
    <property type="entry name" value="POL3Bc"/>
    <property type="match status" value="1"/>
</dbReference>
<evidence type="ECO:0000256" key="6">
    <source>
        <dbReference type="ARBA" id="ARBA00022705"/>
    </source>
</evidence>
<evidence type="ECO:0000256" key="5">
    <source>
        <dbReference type="ARBA" id="ARBA00022695"/>
    </source>
</evidence>
<evidence type="ECO:0000259" key="9">
    <source>
        <dbReference type="PROSITE" id="PS50937"/>
    </source>
</evidence>
<comment type="subcellular location">
    <subcellularLocation>
        <location evidence="1">Cytoplasm</location>
    </subcellularLocation>
</comment>
<dbReference type="Proteomes" id="UP001550378">
    <property type="component" value="Unassembled WGS sequence"/>
</dbReference>
<gene>
    <name evidence="10" type="ORF">ABZ508_01815</name>
</gene>
<evidence type="ECO:0000256" key="7">
    <source>
        <dbReference type="ARBA" id="ARBA00022932"/>
    </source>
</evidence>
<dbReference type="PANTHER" id="PTHR30478:SF0">
    <property type="entry name" value="BETA SLIDING CLAMP"/>
    <property type="match status" value="1"/>
</dbReference>
<protein>
    <submittedName>
        <fullName evidence="10">MerR family transcriptional regulator</fullName>
    </submittedName>
</protein>
<organism evidence="10 11">
    <name type="scientific">Streptomyces lavendulocolor</name>
    <dbReference type="NCBI Taxonomy" id="67316"/>
    <lineage>
        <taxon>Bacteria</taxon>
        <taxon>Bacillati</taxon>
        <taxon>Actinomycetota</taxon>
        <taxon>Actinomycetes</taxon>
        <taxon>Kitasatosporales</taxon>
        <taxon>Streptomycetaceae</taxon>
        <taxon>Streptomyces</taxon>
    </lineage>
</organism>
<dbReference type="EMBL" id="JBEXZR010000001">
    <property type="protein sequence ID" value="MEU0706110.1"/>
    <property type="molecule type" value="Genomic_DNA"/>
</dbReference>
<comment type="caution">
    <text evidence="10">The sequence shown here is derived from an EMBL/GenBank/DDBJ whole genome shotgun (WGS) entry which is preliminary data.</text>
</comment>
<evidence type="ECO:0000256" key="8">
    <source>
        <dbReference type="ARBA" id="ARBA00023125"/>
    </source>
</evidence>
<dbReference type="InterPro" id="IPR022637">
    <property type="entry name" value="DNA_polIII_beta_cen"/>
</dbReference>
<dbReference type="InterPro" id="IPR046938">
    <property type="entry name" value="DNA_clamp_sf"/>
</dbReference>
<dbReference type="InterPro" id="IPR009061">
    <property type="entry name" value="DNA-bd_dom_put_sf"/>
</dbReference>
<dbReference type="Gene3D" id="1.10.1660.10">
    <property type="match status" value="1"/>
</dbReference>
<dbReference type="PROSITE" id="PS50937">
    <property type="entry name" value="HTH_MERR_2"/>
    <property type="match status" value="1"/>
</dbReference>
<feature type="domain" description="HTH merR-type" evidence="9">
    <location>
        <begin position="8"/>
        <end position="78"/>
    </location>
</feature>
<comment type="similarity">
    <text evidence="2">Belongs to the beta sliding clamp family.</text>
</comment>
<name>A0ABV2W1E4_9ACTN</name>
<keyword evidence="6" id="KW-0235">DNA replication</keyword>
<keyword evidence="3" id="KW-0963">Cytoplasm</keyword>
<dbReference type="Pfam" id="PF02767">
    <property type="entry name" value="DNA_pol3_beta_2"/>
    <property type="match status" value="1"/>
</dbReference>
<dbReference type="Pfam" id="PF13411">
    <property type="entry name" value="MerR_1"/>
    <property type="match status" value="1"/>
</dbReference>
<evidence type="ECO:0000313" key="11">
    <source>
        <dbReference type="Proteomes" id="UP001550378"/>
    </source>
</evidence>
<dbReference type="SUPFAM" id="SSF46955">
    <property type="entry name" value="Putative DNA-binding domain"/>
    <property type="match status" value="1"/>
</dbReference>
<reference evidence="10 11" key="1">
    <citation type="submission" date="2024-06" db="EMBL/GenBank/DDBJ databases">
        <title>The Natural Products Discovery Center: Release of the First 8490 Sequenced Strains for Exploring Actinobacteria Biosynthetic Diversity.</title>
        <authorList>
            <person name="Kalkreuter E."/>
            <person name="Kautsar S.A."/>
            <person name="Yang D."/>
            <person name="Bader C.D."/>
            <person name="Teijaro C.N."/>
            <person name="Fluegel L."/>
            <person name="Davis C.M."/>
            <person name="Simpson J.R."/>
            <person name="Lauterbach L."/>
            <person name="Steele A.D."/>
            <person name="Gui C."/>
            <person name="Meng S."/>
            <person name="Li G."/>
            <person name="Viehrig K."/>
            <person name="Ye F."/>
            <person name="Su P."/>
            <person name="Kiefer A.F."/>
            <person name="Nichols A."/>
            <person name="Cepeda A.J."/>
            <person name="Yan W."/>
            <person name="Fan B."/>
            <person name="Jiang Y."/>
            <person name="Adhikari A."/>
            <person name="Zheng C.-J."/>
            <person name="Schuster L."/>
            <person name="Cowan T.M."/>
            <person name="Smanski M.J."/>
            <person name="Chevrette M.G."/>
            <person name="De Carvalho L.P.S."/>
            <person name="Shen B."/>
        </authorList>
    </citation>
    <scope>NUCLEOTIDE SEQUENCE [LARGE SCALE GENOMIC DNA]</scope>
    <source>
        <strain evidence="10 11">NPDC006337</strain>
    </source>
</reference>
<keyword evidence="11" id="KW-1185">Reference proteome</keyword>
<evidence type="ECO:0000256" key="1">
    <source>
        <dbReference type="ARBA" id="ARBA00004496"/>
    </source>
</evidence>
<keyword evidence="5" id="KW-0548">Nucleotidyltransferase</keyword>
<proteinExistence type="inferred from homology"/>
<evidence type="ECO:0000256" key="2">
    <source>
        <dbReference type="ARBA" id="ARBA00010752"/>
    </source>
</evidence>
<sequence length="363" mass="37657">MDETTEALLSIGAFACRVGLAPSALRFYDDCGVLRPAHVDEVTGYRFYEPGQEARAGLVRRLREAGLPLVDALVVLDGDEEEARAVLEEHVRRSRDVAVAAREAAEGILGGSRPASPEAGCGHGARARVGGAEFAGAVRQVAPAVAAGAEAQAAFPVLARVLLELDGPEVRLVATDRFRLAVRTLRAEAAEGGPRQVLVDVGAMRGLAARALREAEVTIEVDQRGVRVRAGDERLAVPVEGGTFPDYRTVLDGLPPAAHRIITGRDGLRAAVTGRCGGPAVALRTGGERLVVSGAGAVDSTLPAICTGPPLDLAFDPAVLLGALDAAVGPDVLLECSAPTDPVVVRSADQGSFTSLVMPVRRA</sequence>
<dbReference type="RefSeq" id="WP_359656376.1">
    <property type="nucleotide sequence ID" value="NZ_JBEXZP010000128.1"/>
</dbReference>
<evidence type="ECO:0000256" key="3">
    <source>
        <dbReference type="ARBA" id="ARBA00022490"/>
    </source>
</evidence>
<keyword evidence="7" id="KW-0239">DNA-directed DNA polymerase</keyword>
<dbReference type="PROSITE" id="PS00552">
    <property type="entry name" value="HTH_MERR_1"/>
    <property type="match status" value="1"/>
</dbReference>
<keyword evidence="8" id="KW-0238">DNA-binding</keyword>
<dbReference type="PANTHER" id="PTHR30478">
    <property type="entry name" value="DNA POLYMERASE III SUBUNIT BETA"/>
    <property type="match status" value="1"/>
</dbReference>
<dbReference type="CDD" id="cd00140">
    <property type="entry name" value="beta_clamp"/>
    <property type="match status" value="1"/>
</dbReference>
<accession>A0ABV2W1E4</accession>
<dbReference type="InterPro" id="IPR000551">
    <property type="entry name" value="MerR-type_HTH_dom"/>
</dbReference>
<dbReference type="InterPro" id="IPR001001">
    <property type="entry name" value="DNA_polIII_beta"/>
</dbReference>
<evidence type="ECO:0000313" key="10">
    <source>
        <dbReference type="EMBL" id="MEU0706110.1"/>
    </source>
</evidence>
<dbReference type="Gene3D" id="3.10.150.10">
    <property type="entry name" value="DNA Polymerase III, subunit A, domain 2"/>
    <property type="match status" value="2"/>
</dbReference>